<dbReference type="AlphaFoldDB" id="A0A0F9ZUT8"/>
<dbReference type="Proteomes" id="UP000033995">
    <property type="component" value="Unassembled WGS sequence"/>
</dbReference>
<proteinExistence type="predicted"/>
<evidence type="ECO:0000313" key="2">
    <source>
        <dbReference type="Proteomes" id="UP000033995"/>
    </source>
</evidence>
<accession>A0A0F9ZUT8</accession>
<reference evidence="1 2" key="1">
    <citation type="journal article" date="2015" name="Nature">
        <title>rRNA introns, odd ribosomes, and small enigmatic genomes across a large radiation of phyla.</title>
        <authorList>
            <person name="Brown C.T."/>
            <person name="Hug L.A."/>
            <person name="Thomas B.C."/>
            <person name="Sharon I."/>
            <person name="Castelle C.J."/>
            <person name="Singh A."/>
            <person name="Wilkins M.J."/>
            <person name="Williams K.H."/>
            <person name="Banfield J.F."/>
        </authorList>
    </citation>
    <scope>NUCLEOTIDE SEQUENCE [LARGE SCALE GENOMIC DNA]</scope>
</reference>
<organism evidence="1 2">
    <name type="scientific">Candidatus Woesebacteria bacterium GW2011_GWA2_33_28</name>
    <dbReference type="NCBI Taxonomy" id="1618561"/>
    <lineage>
        <taxon>Bacteria</taxon>
        <taxon>Candidatus Woeseibacteriota</taxon>
    </lineage>
</organism>
<name>A0A0F9ZUT8_9BACT</name>
<sequence length="78" mass="8654">MKNKIVIALLAILVLVLAGVAYLFSTNTLVSPAKFEKEITKVEETSKSDEVVEIEDDLDTTNLDNLDMELVDIEAELE</sequence>
<evidence type="ECO:0000313" key="1">
    <source>
        <dbReference type="EMBL" id="KKP48103.1"/>
    </source>
</evidence>
<dbReference type="EMBL" id="LBOZ01000002">
    <property type="protein sequence ID" value="KKP48103.1"/>
    <property type="molecule type" value="Genomic_DNA"/>
</dbReference>
<gene>
    <name evidence="1" type="ORF">UR38_C0002G0206</name>
</gene>
<comment type="caution">
    <text evidence="1">The sequence shown here is derived from an EMBL/GenBank/DDBJ whole genome shotgun (WGS) entry which is preliminary data.</text>
</comment>
<protein>
    <submittedName>
        <fullName evidence="1">Uncharacterized protein</fullName>
    </submittedName>
</protein>